<dbReference type="InterPro" id="IPR013176">
    <property type="entry name" value="Ccz1"/>
</dbReference>
<accession>A0A1X7UK27</accession>
<proteinExistence type="inferred from homology"/>
<feature type="domain" description="CCZ1/INTU second Longin" evidence="3">
    <location>
        <begin position="204"/>
        <end position="319"/>
    </location>
</feature>
<dbReference type="InterPro" id="IPR043987">
    <property type="entry name" value="CCZ1/INTU/HSP4_longin_1"/>
</dbReference>
<evidence type="ECO:0000259" key="2">
    <source>
        <dbReference type="Pfam" id="PF19031"/>
    </source>
</evidence>
<keyword evidence="6" id="KW-1185">Reference proteome</keyword>
<dbReference type="EnsemblMetazoa" id="Aqu2.1.28103_001">
    <property type="protein sequence ID" value="Aqu2.1.28103_001"/>
    <property type="gene ID" value="Aqu2.1.28103"/>
</dbReference>
<protein>
    <recommendedName>
        <fullName evidence="7">CCZ1/INTU/HSP4 first Longin domain-containing protein</fullName>
    </recommendedName>
</protein>
<evidence type="ECO:0000259" key="4">
    <source>
        <dbReference type="Pfam" id="PF19033"/>
    </source>
</evidence>
<dbReference type="InterPro" id="IPR043988">
    <property type="entry name" value="CCZ1/INTU_longin_2"/>
</dbReference>
<evidence type="ECO:0000259" key="3">
    <source>
        <dbReference type="Pfam" id="PF19032"/>
    </source>
</evidence>
<evidence type="ECO:0008006" key="7">
    <source>
        <dbReference type="Google" id="ProtNLM"/>
    </source>
</evidence>
<organism evidence="5">
    <name type="scientific">Amphimedon queenslandica</name>
    <name type="common">Sponge</name>
    <dbReference type="NCBI Taxonomy" id="400682"/>
    <lineage>
        <taxon>Eukaryota</taxon>
        <taxon>Metazoa</taxon>
        <taxon>Porifera</taxon>
        <taxon>Demospongiae</taxon>
        <taxon>Heteroscleromorpha</taxon>
        <taxon>Haplosclerida</taxon>
        <taxon>Niphatidae</taxon>
        <taxon>Amphimedon</taxon>
    </lineage>
</organism>
<evidence type="ECO:0000256" key="1">
    <source>
        <dbReference type="ARBA" id="ARBA00005352"/>
    </source>
</evidence>
<evidence type="ECO:0000313" key="5">
    <source>
        <dbReference type="EnsemblMetazoa" id="Aqu2.1.28103_001"/>
    </source>
</evidence>
<dbReference type="OrthoDB" id="240546at2759"/>
<reference evidence="6" key="1">
    <citation type="journal article" date="2010" name="Nature">
        <title>The Amphimedon queenslandica genome and the evolution of animal complexity.</title>
        <authorList>
            <person name="Srivastava M."/>
            <person name="Simakov O."/>
            <person name="Chapman J."/>
            <person name="Fahey B."/>
            <person name="Gauthier M.E."/>
            <person name="Mitros T."/>
            <person name="Richards G.S."/>
            <person name="Conaco C."/>
            <person name="Dacre M."/>
            <person name="Hellsten U."/>
            <person name="Larroux C."/>
            <person name="Putnam N.H."/>
            <person name="Stanke M."/>
            <person name="Adamska M."/>
            <person name="Darling A."/>
            <person name="Degnan S.M."/>
            <person name="Oakley T.H."/>
            <person name="Plachetzki D.C."/>
            <person name="Zhai Y."/>
            <person name="Adamski M."/>
            <person name="Calcino A."/>
            <person name="Cummins S.F."/>
            <person name="Goodstein D.M."/>
            <person name="Harris C."/>
            <person name="Jackson D.J."/>
            <person name="Leys S.P."/>
            <person name="Shu S."/>
            <person name="Woodcroft B.J."/>
            <person name="Vervoort M."/>
            <person name="Kosik K.S."/>
            <person name="Manning G."/>
            <person name="Degnan B.M."/>
            <person name="Rokhsar D.S."/>
        </authorList>
    </citation>
    <scope>NUCLEOTIDE SEQUENCE [LARGE SCALE GENOMIC DNA]</scope>
</reference>
<sequence>MATHQEAAVKSFFVYCPELSTKEGTEHLKVLFYFPDTAQLNRKIRNIGLCEALVNFCKTFSPDKPCETVHTQKTKQAFLEPEPGIWMTLTVTIPCSETIHNSERVLEYHEHLIQDSVVQAALQRSYNMFKLFNGTMRGIEATQSVEGLKKRLDVFYSRYWKNIDIARHNIFSVLQGIPFLPLDKYMYLKVHCFVNLVETTFRQIKRTVFVCGDQLVWSGLEQEDTRIFYQYLYDSWLRHNPNPEASGIPSVPAGPNTGSFILEDETGGKKNTWVYVMINQMLTPSRLFVYAVGPCVLCMFVQTDDSPGDDFIKRISVFLGPRLMHLTTEIRDFVSRNRSQSVEKQPYRMVYFNEMNLAIKSPLLSRYNSYLSITQDMMCLLTQLNAEYDKLNEGETVIRTIADYWIVARKNGHRRFFVLFTQKDVNFAEVNEEVRKICQKEFSNIYFFD</sequence>
<dbReference type="PANTHER" id="PTHR13056">
    <property type="entry name" value="VACUOLAR FUSION PROTEIN CCZ1 HOMOLOG-RELATED"/>
    <property type="match status" value="1"/>
</dbReference>
<dbReference type="EnsemblMetazoa" id="XM_003387612.3">
    <property type="protein sequence ID" value="XP_003387660.1"/>
    <property type="gene ID" value="LOC100636332"/>
</dbReference>
<name>A0A1X7UK27_AMPQE</name>
<dbReference type="AlphaFoldDB" id="A0A1X7UK27"/>
<dbReference type="Pfam" id="PF19033">
    <property type="entry name" value="Intu_longin_3"/>
    <property type="match status" value="1"/>
</dbReference>
<dbReference type="KEGG" id="aqu:100636332"/>
<gene>
    <name evidence="5" type="primary">100636332</name>
</gene>
<reference evidence="5" key="2">
    <citation type="submission" date="2017-05" db="UniProtKB">
        <authorList>
            <consortium name="EnsemblMetazoa"/>
        </authorList>
    </citation>
    <scope>IDENTIFICATION</scope>
</reference>
<dbReference type="FunCoup" id="A0A1X7UK27">
    <property type="interactions" value="524"/>
</dbReference>
<dbReference type="Pfam" id="PF19031">
    <property type="entry name" value="Intu_longin_1"/>
    <property type="match status" value="1"/>
</dbReference>
<comment type="similarity">
    <text evidence="1">Belongs to the CCZ1 family.</text>
</comment>
<dbReference type="InParanoid" id="A0A1X7UK27"/>
<dbReference type="eggNOG" id="KOG2622">
    <property type="taxonomic scope" value="Eukaryota"/>
</dbReference>
<dbReference type="Pfam" id="PF19032">
    <property type="entry name" value="Intu_longin_2"/>
    <property type="match status" value="1"/>
</dbReference>
<feature type="domain" description="CCZ1/INTU/HSP4 first Longin" evidence="2">
    <location>
        <begin position="10"/>
        <end position="134"/>
    </location>
</feature>
<dbReference type="STRING" id="400682.A0A1X7UK27"/>
<dbReference type="Proteomes" id="UP000007879">
    <property type="component" value="Unassembled WGS sequence"/>
</dbReference>
<feature type="domain" description="CCZ1/INTU/HPS4 third Longin" evidence="4">
    <location>
        <begin position="344"/>
        <end position="437"/>
    </location>
</feature>
<evidence type="ECO:0000313" key="6">
    <source>
        <dbReference type="Proteomes" id="UP000007879"/>
    </source>
</evidence>
<dbReference type="GO" id="GO:0035658">
    <property type="term" value="C:Mon1-Ccz1 complex"/>
    <property type="evidence" value="ECO:0007669"/>
    <property type="project" value="InterPro"/>
</dbReference>
<dbReference type="PANTHER" id="PTHR13056:SF0">
    <property type="entry name" value="VACUOLAR FUSION PROTEIN CCZ1 HOMOLOG-RELATED"/>
    <property type="match status" value="1"/>
</dbReference>
<dbReference type="OMA" id="DCQALHT"/>
<dbReference type="GO" id="GO:0016192">
    <property type="term" value="P:vesicle-mediated transport"/>
    <property type="evidence" value="ECO:0007669"/>
    <property type="project" value="InterPro"/>
</dbReference>
<dbReference type="InterPro" id="IPR043989">
    <property type="entry name" value="CCZ1/INTU/HSP4_longin_3"/>
</dbReference>